<dbReference type="Proteomes" id="UP000821837">
    <property type="component" value="Unassembled WGS sequence"/>
</dbReference>
<reference evidence="1" key="2">
    <citation type="submission" date="2021-09" db="EMBL/GenBank/DDBJ databases">
        <authorList>
            <person name="Jia N."/>
            <person name="Wang J."/>
            <person name="Shi W."/>
            <person name="Du L."/>
            <person name="Sun Y."/>
            <person name="Zhan W."/>
            <person name="Jiang J."/>
            <person name="Wang Q."/>
            <person name="Zhang B."/>
            <person name="Ji P."/>
            <person name="Sakyi L.B."/>
            <person name="Cui X."/>
            <person name="Yuan T."/>
            <person name="Jiang B."/>
            <person name="Yang W."/>
            <person name="Lam T.T.-Y."/>
            <person name="Chang Q."/>
            <person name="Ding S."/>
            <person name="Wang X."/>
            <person name="Zhu J."/>
            <person name="Ruan X."/>
            <person name="Zhao L."/>
            <person name="Wei J."/>
            <person name="Que T."/>
            <person name="Du C."/>
            <person name="Cheng J."/>
            <person name="Dai P."/>
            <person name="Han X."/>
            <person name="Huang E."/>
            <person name="Gao Y."/>
            <person name="Liu J."/>
            <person name="Shao H."/>
            <person name="Ye R."/>
            <person name="Li L."/>
            <person name="Wei W."/>
            <person name="Wang X."/>
            <person name="Wang C."/>
            <person name="Huo Q."/>
            <person name="Li W."/>
            <person name="Guo W."/>
            <person name="Chen H."/>
            <person name="Chen S."/>
            <person name="Zhou L."/>
            <person name="Zhou L."/>
            <person name="Ni X."/>
            <person name="Tian J."/>
            <person name="Zhou Y."/>
            <person name="Sheng Y."/>
            <person name="Liu T."/>
            <person name="Pan Y."/>
            <person name="Xia L."/>
            <person name="Li J."/>
            <person name="Zhao F."/>
            <person name="Cao W."/>
        </authorList>
    </citation>
    <scope>NUCLEOTIDE SEQUENCE</scope>
    <source>
        <strain evidence="1">Rsan-2018</strain>
        <tissue evidence="1">Larvae</tissue>
    </source>
</reference>
<organism evidence="1 2">
    <name type="scientific">Rhipicephalus sanguineus</name>
    <name type="common">Brown dog tick</name>
    <name type="synonym">Ixodes sanguineus</name>
    <dbReference type="NCBI Taxonomy" id="34632"/>
    <lineage>
        <taxon>Eukaryota</taxon>
        <taxon>Metazoa</taxon>
        <taxon>Ecdysozoa</taxon>
        <taxon>Arthropoda</taxon>
        <taxon>Chelicerata</taxon>
        <taxon>Arachnida</taxon>
        <taxon>Acari</taxon>
        <taxon>Parasitiformes</taxon>
        <taxon>Ixodida</taxon>
        <taxon>Ixodoidea</taxon>
        <taxon>Ixodidae</taxon>
        <taxon>Rhipicephalinae</taxon>
        <taxon>Rhipicephalus</taxon>
        <taxon>Rhipicephalus</taxon>
    </lineage>
</organism>
<evidence type="ECO:0000313" key="2">
    <source>
        <dbReference type="Proteomes" id="UP000821837"/>
    </source>
</evidence>
<comment type="caution">
    <text evidence="1">The sequence shown here is derived from an EMBL/GenBank/DDBJ whole genome shotgun (WGS) entry which is preliminary data.</text>
</comment>
<reference evidence="1" key="1">
    <citation type="journal article" date="2020" name="Cell">
        <title>Large-Scale Comparative Analyses of Tick Genomes Elucidate Their Genetic Diversity and Vector Capacities.</title>
        <authorList>
            <consortium name="Tick Genome and Microbiome Consortium (TIGMIC)"/>
            <person name="Jia N."/>
            <person name="Wang J."/>
            <person name="Shi W."/>
            <person name="Du L."/>
            <person name="Sun Y."/>
            <person name="Zhan W."/>
            <person name="Jiang J.F."/>
            <person name="Wang Q."/>
            <person name="Zhang B."/>
            <person name="Ji P."/>
            <person name="Bell-Sakyi L."/>
            <person name="Cui X.M."/>
            <person name="Yuan T.T."/>
            <person name="Jiang B.G."/>
            <person name="Yang W.F."/>
            <person name="Lam T.T."/>
            <person name="Chang Q.C."/>
            <person name="Ding S.J."/>
            <person name="Wang X.J."/>
            <person name="Zhu J.G."/>
            <person name="Ruan X.D."/>
            <person name="Zhao L."/>
            <person name="Wei J.T."/>
            <person name="Ye R.Z."/>
            <person name="Que T.C."/>
            <person name="Du C.H."/>
            <person name="Zhou Y.H."/>
            <person name="Cheng J.X."/>
            <person name="Dai P.F."/>
            <person name="Guo W.B."/>
            <person name="Han X.H."/>
            <person name="Huang E.J."/>
            <person name="Li L.F."/>
            <person name="Wei W."/>
            <person name="Gao Y.C."/>
            <person name="Liu J.Z."/>
            <person name="Shao H.Z."/>
            <person name="Wang X."/>
            <person name="Wang C.C."/>
            <person name="Yang T.C."/>
            <person name="Huo Q.B."/>
            <person name="Li W."/>
            <person name="Chen H.Y."/>
            <person name="Chen S.E."/>
            <person name="Zhou L.G."/>
            <person name="Ni X.B."/>
            <person name="Tian J.H."/>
            <person name="Sheng Y."/>
            <person name="Liu T."/>
            <person name="Pan Y.S."/>
            <person name="Xia L.Y."/>
            <person name="Li J."/>
            <person name="Zhao F."/>
            <person name="Cao W.C."/>
        </authorList>
    </citation>
    <scope>NUCLEOTIDE SEQUENCE</scope>
    <source>
        <strain evidence="1">Rsan-2018</strain>
    </source>
</reference>
<gene>
    <name evidence="1" type="ORF">HPB52_006437</name>
</gene>
<proteinExistence type="predicted"/>
<dbReference type="VEuPathDB" id="VectorBase:RSAN_035362"/>
<sequence length="337" mass="37171">MFRTVHISSSKSFPAVAEASLFVLNVYSLTKAASASLLLVLCKALSCAGRNALAQKHNRSLLLRLARLASDMEEHCSSLLRQQWGQICDRMAGNLGPPRHVVASQGATRLHTHQSFPRKDISHLLHSSPLTHTEFLAALRDRNLSIGLSCSPTKSGLLLLLPRGMAPLSPYPLIFSVDGRPLPLVSTLRILRPFLESNGKHTTLITQLSNTVHQNKRLIRRIANRHHDMGEHDLRRLEDKVNSLTHQASKSPMFIPTSTSTTRLLSMGLHNSITELTEAHRTAQLPHRSRTRPGRALISTLKLAPLPTSLPIPFHVSSLLAIDPLPQEHASRAPSLP</sequence>
<dbReference type="AlphaFoldDB" id="A0A9D4Q5V1"/>
<accession>A0A9D4Q5V1</accession>
<dbReference type="VEuPathDB" id="VectorBase:RSAN_026874"/>
<keyword evidence="2" id="KW-1185">Reference proteome</keyword>
<dbReference type="EMBL" id="JABSTV010001248">
    <property type="protein sequence ID" value="KAH7968186.1"/>
    <property type="molecule type" value="Genomic_DNA"/>
</dbReference>
<evidence type="ECO:0000313" key="1">
    <source>
        <dbReference type="EMBL" id="KAH7968186.1"/>
    </source>
</evidence>
<evidence type="ECO:0008006" key="3">
    <source>
        <dbReference type="Google" id="ProtNLM"/>
    </source>
</evidence>
<name>A0A9D4Q5V1_RHISA</name>
<protein>
    <recommendedName>
        <fullName evidence="3">Tick transposon</fullName>
    </recommendedName>
</protein>